<dbReference type="Proteomes" id="UP000321412">
    <property type="component" value="Unassembled WGS sequence"/>
</dbReference>
<comment type="caution">
    <text evidence="12">Lacks conserved residue(s) required for the propagation of feature annotation.</text>
</comment>
<keyword evidence="5 12" id="KW-0808">Transferase</keyword>
<dbReference type="HAMAP" id="MF_00111">
    <property type="entry name" value="MurA"/>
    <property type="match status" value="1"/>
</dbReference>
<feature type="binding site" evidence="12">
    <location>
        <position position="315"/>
    </location>
    <ligand>
        <name>UDP-N-acetyl-alpha-D-glucosamine</name>
        <dbReference type="ChEBI" id="CHEBI:57705"/>
    </ligand>
</feature>
<dbReference type="GO" id="GO:0005737">
    <property type="term" value="C:cytoplasm"/>
    <property type="evidence" value="ECO:0007669"/>
    <property type="project" value="UniProtKB-SubCell"/>
</dbReference>
<dbReference type="InterPro" id="IPR005750">
    <property type="entry name" value="UDP_GlcNAc_COvinyl_MurA"/>
</dbReference>
<evidence type="ECO:0000256" key="3">
    <source>
        <dbReference type="ARBA" id="ARBA00022490"/>
    </source>
</evidence>
<comment type="pathway">
    <text evidence="2 12">Cell wall biogenesis; peptidoglycan biosynthesis.</text>
</comment>
<dbReference type="GO" id="GO:0051301">
    <property type="term" value="P:cell division"/>
    <property type="evidence" value="ECO:0007669"/>
    <property type="project" value="UniProtKB-KW"/>
</dbReference>
<dbReference type="GO" id="GO:0009252">
    <property type="term" value="P:peptidoglycan biosynthetic process"/>
    <property type="evidence" value="ECO:0007669"/>
    <property type="project" value="UniProtKB-UniRule"/>
</dbReference>
<proteinExistence type="inferred from homology"/>
<dbReference type="CDD" id="cd01555">
    <property type="entry name" value="UdpNAET"/>
    <property type="match status" value="1"/>
</dbReference>
<sequence>MSMEKFVIEGGRKLSGKVRPGGSKNEALPCLAATLLSDEPITLRNVPRIRDVEVMLEVMADLGGEHEWIEENVVRVVNKNVDRTNLNQELCRKVRASILFAGSMLGRSQRCELPPPGGDVIGRRRLDTHFLALRALGATIDFSEGRFTFEADKLRGAEIFMDEASVTATENAVMAAALAQGTTVIRNAACEPHVQGLCRMLVAMGARIEGIGTNILTIKGAKGMWGCEHTIGPDYLEVGSLAGLAAVTGSELTIEGVVPDDLRMIRLVFEKLGVKTELRGEDLFVPGDQELVIRDDMNNAMAKVDDAPWPAFPTDLMSIAITVATQSKGTVLFFEKMFEGRMFFVDSLIAMGAKIVFCDPHRVVVVGGSELIGSTLESPDVRAGMALLIAAMCARGTSTIYNVRQIDRGYERIDEKLNALGANIKRLPVD</sequence>
<dbReference type="PANTHER" id="PTHR43783">
    <property type="entry name" value="UDP-N-ACETYLGLUCOSAMINE 1-CARBOXYVINYLTRANSFERASE"/>
    <property type="match status" value="1"/>
</dbReference>
<keyword evidence="7 12" id="KW-0573">Peptidoglycan synthesis</keyword>
<dbReference type="SUPFAM" id="SSF55205">
    <property type="entry name" value="EPT/RTPC-like"/>
    <property type="match status" value="1"/>
</dbReference>
<accession>A0A5C6XDI3</accession>
<name>A0A5C6XDI3_9DELT</name>
<dbReference type="InterPro" id="IPR013792">
    <property type="entry name" value="RNA3'P_cycl/enolpyr_Trfase_a/b"/>
</dbReference>
<evidence type="ECO:0000313" key="14">
    <source>
        <dbReference type="EMBL" id="TXD37341.1"/>
    </source>
</evidence>
<feature type="domain" description="Enolpyruvate transferase" evidence="13">
    <location>
        <begin position="9"/>
        <end position="417"/>
    </location>
</feature>
<dbReference type="OrthoDB" id="9803760at2"/>
<keyword evidence="6 12" id="KW-0133">Cell shape</keyword>
<dbReference type="RefSeq" id="WP_146981548.1">
    <property type="nucleotide sequence ID" value="NZ_VOSM01000004.1"/>
</dbReference>
<evidence type="ECO:0000256" key="4">
    <source>
        <dbReference type="ARBA" id="ARBA00022618"/>
    </source>
</evidence>
<dbReference type="UniPathway" id="UPA00219"/>
<keyword evidence="8 12" id="KW-0131">Cell cycle</keyword>
<dbReference type="NCBIfam" id="TIGR01072">
    <property type="entry name" value="murA"/>
    <property type="match status" value="1"/>
</dbReference>
<evidence type="ECO:0000256" key="10">
    <source>
        <dbReference type="ARBA" id="ARBA00038367"/>
    </source>
</evidence>
<feature type="active site" description="Proton donor" evidence="12">
    <location>
        <position position="119"/>
    </location>
</feature>
<dbReference type="GO" id="GO:0071555">
    <property type="term" value="P:cell wall organization"/>
    <property type="evidence" value="ECO:0007669"/>
    <property type="project" value="UniProtKB-KW"/>
</dbReference>
<evidence type="ECO:0000256" key="8">
    <source>
        <dbReference type="ARBA" id="ARBA00023306"/>
    </source>
</evidence>
<comment type="subcellular location">
    <subcellularLocation>
        <location evidence="1 12">Cytoplasm</location>
    </subcellularLocation>
</comment>
<comment type="catalytic activity">
    <reaction evidence="11 12">
        <text>phosphoenolpyruvate + UDP-N-acetyl-alpha-D-glucosamine = UDP-N-acetyl-3-O-(1-carboxyvinyl)-alpha-D-glucosamine + phosphate</text>
        <dbReference type="Rhea" id="RHEA:18681"/>
        <dbReference type="ChEBI" id="CHEBI:43474"/>
        <dbReference type="ChEBI" id="CHEBI:57705"/>
        <dbReference type="ChEBI" id="CHEBI:58702"/>
        <dbReference type="ChEBI" id="CHEBI:68483"/>
        <dbReference type="EC" id="2.5.1.7"/>
    </reaction>
</comment>
<dbReference type="InterPro" id="IPR050068">
    <property type="entry name" value="MurA_subfamily"/>
</dbReference>
<dbReference type="AlphaFoldDB" id="A0A5C6XDI3"/>
<feature type="binding site" evidence="12">
    <location>
        <position position="95"/>
    </location>
    <ligand>
        <name>UDP-N-acetyl-alpha-D-glucosamine</name>
        <dbReference type="ChEBI" id="CHEBI:57705"/>
    </ligand>
</feature>
<evidence type="ECO:0000256" key="6">
    <source>
        <dbReference type="ARBA" id="ARBA00022960"/>
    </source>
</evidence>
<dbReference type="GO" id="GO:0008760">
    <property type="term" value="F:UDP-N-acetylglucosamine 1-carboxyvinyltransferase activity"/>
    <property type="evidence" value="ECO:0007669"/>
    <property type="project" value="UniProtKB-UniRule"/>
</dbReference>
<reference evidence="14 15" key="1">
    <citation type="submission" date="2019-08" db="EMBL/GenBank/DDBJ databases">
        <title>Bradymonadales sp. TMQ4.</title>
        <authorList>
            <person name="Liang Q."/>
        </authorList>
    </citation>
    <scope>NUCLEOTIDE SEQUENCE [LARGE SCALE GENOMIC DNA]</scope>
    <source>
        <strain evidence="14 15">TMQ4</strain>
    </source>
</reference>
<evidence type="ECO:0000256" key="9">
    <source>
        <dbReference type="ARBA" id="ARBA00023316"/>
    </source>
</evidence>
<keyword evidence="9 12" id="KW-0961">Cell wall biogenesis/degradation</keyword>
<evidence type="ECO:0000259" key="13">
    <source>
        <dbReference type="Pfam" id="PF00275"/>
    </source>
</evidence>
<dbReference type="EMBL" id="VOSM01000004">
    <property type="protein sequence ID" value="TXD37341.1"/>
    <property type="molecule type" value="Genomic_DNA"/>
</dbReference>
<feature type="binding site" evidence="12">
    <location>
        <begin position="24"/>
        <end position="25"/>
    </location>
    <ligand>
        <name>phosphoenolpyruvate</name>
        <dbReference type="ChEBI" id="CHEBI:58702"/>
    </ligand>
</feature>
<dbReference type="NCBIfam" id="NF006873">
    <property type="entry name" value="PRK09369.1"/>
    <property type="match status" value="1"/>
</dbReference>
<gene>
    <name evidence="12 14" type="primary">murA</name>
    <name evidence="14" type="ORF">FRC98_09820</name>
</gene>
<dbReference type="Pfam" id="PF00275">
    <property type="entry name" value="EPSP_synthase"/>
    <property type="match status" value="1"/>
</dbReference>
<dbReference type="InterPro" id="IPR036968">
    <property type="entry name" value="Enolpyruvate_Tfrase_sf"/>
</dbReference>
<evidence type="ECO:0000256" key="1">
    <source>
        <dbReference type="ARBA" id="ARBA00004496"/>
    </source>
</evidence>
<dbReference type="EC" id="2.5.1.7" evidence="12"/>
<comment type="function">
    <text evidence="12">Cell wall formation. Adds enolpyruvyl to UDP-N-acetylglucosamine.</text>
</comment>
<dbReference type="Gene3D" id="3.65.10.10">
    <property type="entry name" value="Enolpyruvate transferase domain"/>
    <property type="match status" value="2"/>
</dbReference>
<dbReference type="PANTHER" id="PTHR43783:SF1">
    <property type="entry name" value="UDP-N-ACETYLGLUCOSAMINE 1-CARBOXYVINYLTRANSFERASE"/>
    <property type="match status" value="1"/>
</dbReference>
<evidence type="ECO:0000256" key="11">
    <source>
        <dbReference type="ARBA" id="ARBA00047527"/>
    </source>
</evidence>
<evidence type="ECO:0000256" key="12">
    <source>
        <dbReference type="HAMAP-Rule" id="MF_00111"/>
    </source>
</evidence>
<comment type="caution">
    <text evidence="14">The sequence shown here is derived from an EMBL/GenBank/DDBJ whole genome shotgun (WGS) entry which is preliminary data.</text>
</comment>
<comment type="similarity">
    <text evidence="10 12">Belongs to the EPSP synthase family. MurA subfamily.</text>
</comment>
<evidence type="ECO:0000313" key="15">
    <source>
        <dbReference type="Proteomes" id="UP000321412"/>
    </source>
</evidence>
<protein>
    <recommendedName>
        <fullName evidence="12">UDP-N-acetylglucosamine 1-carboxyvinyltransferase</fullName>
        <ecNumber evidence="12">2.5.1.7</ecNumber>
    </recommendedName>
    <alternativeName>
        <fullName evidence="12">Enoylpyruvate transferase</fullName>
    </alternativeName>
    <alternativeName>
        <fullName evidence="12">UDP-N-acetylglucosamine enolpyruvyl transferase</fullName>
        <shortName evidence="12">EPT</shortName>
    </alternativeName>
</protein>
<feature type="binding site" evidence="12">
    <location>
        <position position="337"/>
    </location>
    <ligand>
        <name>UDP-N-acetyl-alpha-D-glucosamine</name>
        <dbReference type="ChEBI" id="CHEBI:57705"/>
    </ligand>
</feature>
<dbReference type="InterPro" id="IPR001986">
    <property type="entry name" value="Enolpyruvate_Tfrase_dom"/>
</dbReference>
<keyword evidence="3 12" id="KW-0963">Cytoplasm</keyword>
<keyword evidence="4 12" id="KW-0132">Cell division</keyword>
<evidence type="ECO:0000256" key="7">
    <source>
        <dbReference type="ARBA" id="ARBA00022984"/>
    </source>
</evidence>
<evidence type="ECO:0000256" key="5">
    <source>
        <dbReference type="ARBA" id="ARBA00022679"/>
    </source>
</evidence>
<evidence type="ECO:0000256" key="2">
    <source>
        <dbReference type="ARBA" id="ARBA00004752"/>
    </source>
</evidence>
<organism evidence="14 15">
    <name type="scientific">Lujinxingia vulgaris</name>
    <dbReference type="NCBI Taxonomy" id="2600176"/>
    <lineage>
        <taxon>Bacteria</taxon>
        <taxon>Deltaproteobacteria</taxon>
        <taxon>Bradymonadales</taxon>
        <taxon>Lujinxingiaceae</taxon>
        <taxon>Lujinxingia</taxon>
    </lineage>
</organism>
<keyword evidence="15" id="KW-1185">Reference proteome</keyword>
<dbReference type="GO" id="GO:0019277">
    <property type="term" value="P:UDP-N-acetylgalactosamine biosynthetic process"/>
    <property type="evidence" value="ECO:0007669"/>
    <property type="project" value="InterPro"/>
</dbReference>
<dbReference type="GO" id="GO:0008360">
    <property type="term" value="P:regulation of cell shape"/>
    <property type="evidence" value="ECO:0007669"/>
    <property type="project" value="UniProtKB-KW"/>
</dbReference>